<dbReference type="InterPro" id="IPR041117">
    <property type="entry name" value="SoxA_A3"/>
</dbReference>
<dbReference type="AlphaFoldDB" id="A0A1G5Q1E0"/>
<dbReference type="PRINTS" id="PR00368">
    <property type="entry name" value="FADPNR"/>
</dbReference>
<gene>
    <name evidence="7" type="ORF">SAMN04488118_102456</name>
</gene>
<keyword evidence="2" id="KW-0560">Oxidoreductase</keyword>
<dbReference type="RefSeq" id="WP_090216796.1">
    <property type="nucleotide sequence ID" value="NZ_FMWG01000002.1"/>
</dbReference>
<dbReference type="PRINTS" id="PR00411">
    <property type="entry name" value="PNDRDTASEI"/>
</dbReference>
<feature type="domain" description="Aminomethyltransferase C-terminal" evidence="5">
    <location>
        <begin position="923"/>
        <end position="1008"/>
    </location>
</feature>
<name>A0A1G5Q1E0_9RHOB</name>
<dbReference type="SUPFAM" id="SSF51905">
    <property type="entry name" value="FAD/NAD(P)-binding domain"/>
    <property type="match status" value="1"/>
</dbReference>
<dbReference type="PANTHER" id="PTHR43757">
    <property type="entry name" value="AMINOMETHYLTRANSFERASE"/>
    <property type="match status" value="1"/>
</dbReference>
<dbReference type="InterPro" id="IPR028896">
    <property type="entry name" value="GcvT/YgfZ/DmdA"/>
</dbReference>
<dbReference type="PANTHER" id="PTHR43757:SF2">
    <property type="entry name" value="AMINOMETHYLTRANSFERASE, MITOCHONDRIAL"/>
    <property type="match status" value="1"/>
</dbReference>
<dbReference type="EMBL" id="FMWG01000002">
    <property type="protein sequence ID" value="SCZ55674.1"/>
    <property type="molecule type" value="Genomic_DNA"/>
</dbReference>
<dbReference type="InterPro" id="IPR006222">
    <property type="entry name" value="GCVT_N"/>
</dbReference>
<evidence type="ECO:0000259" key="4">
    <source>
        <dbReference type="Pfam" id="PF07992"/>
    </source>
</evidence>
<dbReference type="InterPro" id="IPR023753">
    <property type="entry name" value="FAD/NAD-binding_dom"/>
</dbReference>
<dbReference type="SUPFAM" id="SSF103025">
    <property type="entry name" value="Folate-binding domain"/>
    <property type="match status" value="1"/>
</dbReference>
<dbReference type="InterPro" id="IPR042204">
    <property type="entry name" value="2Fe-2S-bd_N"/>
</dbReference>
<evidence type="ECO:0000256" key="2">
    <source>
        <dbReference type="ARBA" id="ARBA00023002"/>
    </source>
</evidence>
<protein>
    <submittedName>
        <fullName evidence="7">Sarcosine oxidase subunit alpha</fullName>
    </submittedName>
</protein>
<evidence type="ECO:0000256" key="1">
    <source>
        <dbReference type="ARBA" id="ARBA00008609"/>
    </source>
</evidence>
<dbReference type="Pfam" id="PF17806">
    <property type="entry name" value="SO_alpha_A3"/>
    <property type="match status" value="1"/>
</dbReference>
<dbReference type="GO" id="GO:0008115">
    <property type="term" value="F:sarcosine oxidase activity"/>
    <property type="evidence" value="ECO:0007669"/>
    <property type="project" value="InterPro"/>
</dbReference>
<dbReference type="Pfam" id="PF08669">
    <property type="entry name" value="GCV_T_C"/>
    <property type="match status" value="1"/>
</dbReference>
<proteinExistence type="inferred from homology"/>
<dbReference type="GO" id="GO:0046653">
    <property type="term" value="P:tetrahydrofolate metabolic process"/>
    <property type="evidence" value="ECO:0007669"/>
    <property type="project" value="InterPro"/>
</dbReference>
<comment type="similarity">
    <text evidence="1">Belongs to the GcvT family.</text>
</comment>
<dbReference type="InterPro" id="IPR013977">
    <property type="entry name" value="GcvT_C"/>
</dbReference>
<accession>A0A1G5Q1E0</accession>
<dbReference type="Pfam" id="PF13510">
    <property type="entry name" value="Fer2_4"/>
    <property type="match status" value="1"/>
</dbReference>
<dbReference type="InterPro" id="IPR029043">
    <property type="entry name" value="GcvT/YgfZ_C"/>
</dbReference>
<dbReference type="OrthoDB" id="5287468at2"/>
<evidence type="ECO:0000313" key="8">
    <source>
        <dbReference type="Proteomes" id="UP000198767"/>
    </source>
</evidence>
<evidence type="ECO:0000259" key="5">
    <source>
        <dbReference type="Pfam" id="PF08669"/>
    </source>
</evidence>
<feature type="domain" description="SoxA A3" evidence="6">
    <location>
        <begin position="530"/>
        <end position="611"/>
    </location>
</feature>
<reference evidence="7 8" key="1">
    <citation type="submission" date="2016-10" db="EMBL/GenBank/DDBJ databases">
        <authorList>
            <person name="de Groot N.N."/>
        </authorList>
    </citation>
    <scope>NUCLEOTIDE SEQUENCE [LARGE SCALE GENOMIC DNA]</scope>
    <source>
        <strain evidence="7 8">U95</strain>
    </source>
</reference>
<sequence>MSTRISSSAAPRFGRLIDRDQPVTFTFNGAPLQGYAGDTLASALLANDQMLVGRSFKYHRPRGVVAAGAEEPNALVGLGRNERFEPNQRATTTELFHGLEAQSQNHWPSLNFDIGVLNSKLFSRFLTAGFYYKMFIHPRPFWKHIYEPFIRQSAGLGKAPDTELKDADTYEHFYFFCDVLVVGGGVAGLQAAKSAAASGAKVLLLEQNAYWGGRAPVDGGLIDGEAPEVWIEKTRADLAALENVTLRSRCMGAGIYDHGYALGYERLTDHDPKLFGPRHRLWRIRAKQIVTATGAVERPLSFAGNDVPGVMLASAMREYAVNWGVLPGQRILIATNNDDAYRTALCLQDAGAEITCVVDARPNGGGALMEEVRARGIRIETGYAIKKVQDGKRVHRVALCAQDSDGTDFEEVDVDAVAMSGGWSPVVHLWSHCGGKLIWDETQAHFRPDADRAPTSHDGAGFVWAAGSANGDMTLQGAVSDGAHAGAKAAEAAGFSAQMPDAPNCDETVEAALLAVWSMPAKAGIKLRMKTWLDYQNDVKVSDVQLAAREGYESVEHTKRYTTLGMATDQGKLSNINGLAVLADSLGAEIPQVGTTTFRPPYHPISMGAIGGEARGEVFQPLRKTPIYSWNDKNGAHWEPVGQWRRPFAYVRDGETVHEAVNREVKNTRENLGLLDASTLGKLVVKGPDAGRFLNMMYTNMMSNLKIGKCRYGLMCSENGFLVDDGVVARIDEDTWLCHTTTGGADHIYSHMEEWLQTEWWDWKVYVANVTEQYAQIAVVGPNARKVLEKLNAQANGGMDVSKEALPFMEWRDGTIGGFDARAYRISFSGELSYEIAVPASQGAAFWEALIEAGQEFGVMPYGTETLHILRAEKGFIMIGDETDGTVIPQDLGLNWALSKKKDDYLGKRAHGRSHMQDPDRWQLVGLETLDGSVLPEGAYAVGGGYNGNGQRNTIGRVTSTYYSANLGRGIAMGLVKHGPKRMGDVITFPGTDGTEYHAKIVDPVVYDKEGEKQNV</sequence>
<dbReference type="STRING" id="1156985.SAMN04488118_102456"/>
<dbReference type="Gene3D" id="3.30.1360.120">
    <property type="entry name" value="Probable tRNA modification gtpase trme, domain 1"/>
    <property type="match status" value="1"/>
</dbReference>
<dbReference type="InterPro" id="IPR006277">
    <property type="entry name" value="Sarcosine_oxidase_asu"/>
</dbReference>
<feature type="domain" description="GCVT N-terminal" evidence="3">
    <location>
        <begin position="627"/>
        <end position="902"/>
    </location>
</feature>
<evidence type="ECO:0000259" key="3">
    <source>
        <dbReference type="Pfam" id="PF01571"/>
    </source>
</evidence>
<dbReference type="Gene3D" id="3.10.20.440">
    <property type="entry name" value="2Fe-2S iron-sulphur cluster binding domain, sarcosine oxidase, alpha subunit, N-terminal domain"/>
    <property type="match status" value="1"/>
</dbReference>
<dbReference type="PIRSF" id="PIRSF037980">
    <property type="entry name" value="SoxA"/>
    <property type="match status" value="1"/>
</dbReference>
<dbReference type="Pfam" id="PF07992">
    <property type="entry name" value="Pyr_redox_2"/>
    <property type="match status" value="1"/>
</dbReference>
<evidence type="ECO:0000313" key="7">
    <source>
        <dbReference type="EMBL" id="SCZ55674.1"/>
    </source>
</evidence>
<dbReference type="Pfam" id="PF01571">
    <property type="entry name" value="GCV_T"/>
    <property type="match status" value="1"/>
</dbReference>
<keyword evidence="8" id="KW-1185">Reference proteome</keyword>
<dbReference type="InterPro" id="IPR036188">
    <property type="entry name" value="FAD/NAD-bd_sf"/>
</dbReference>
<dbReference type="NCBIfam" id="TIGR01372">
    <property type="entry name" value="soxA"/>
    <property type="match status" value="1"/>
</dbReference>
<dbReference type="Proteomes" id="UP000198767">
    <property type="component" value="Unassembled WGS sequence"/>
</dbReference>
<dbReference type="InterPro" id="IPR027266">
    <property type="entry name" value="TrmE/GcvT-like"/>
</dbReference>
<evidence type="ECO:0000259" key="6">
    <source>
        <dbReference type="Pfam" id="PF17806"/>
    </source>
</evidence>
<dbReference type="Gene3D" id="3.50.50.60">
    <property type="entry name" value="FAD/NAD(P)-binding domain"/>
    <property type="match status" value="2"/>
</dbReference>
<feature type="domain" description="FAD/NAD(P)-binding" evidence="4">
    <location>
        <begin position="178"/>
        <end position="430"/>
    </location>
</feature>
<dbReference type="SUPFAM" id="SSF101790">
    <property type="entry name" value="Aminomethyltransferase beta-barrel domain"/>
    <property type="match status" value="1"/>
</dbReference>
<organism evidence="7 8">
    <name type="scientific">Epibacterium ulvae</name>
    <dbReference type="NCBI Taxonomy" id="1156985"/>
    <lineage>
        <taxon>Bacteria</taxon>
        <taxon>Pseudomonadati</taxon>
        <taxon>Pseudomonadota</taxon>
        <taxon>Alphaproteobacteria</taxon>
        <taxon>Rhodobacterales</taxon>
        <taxon>Roseobacteraceae</taxon>
        <taxon>Epibacterium</taxon>
    </lineage>
</organism>